<name>A0ACC0YT82_9ROSI</name>
<sequence length="91" mass="10229">MEADDSHGSSKSNTTETDTSMAVIRRDKPSTRYWTRIPYSLLASGSWSLALCIYLRRLQLLVGDDTVFDGKRLSLLVSYVLFCILNHGSQV</sequence>
<comment type="caution">
    <text evidence="1">The sequence shown here is derived from an EMBL/GenBank/DDBJ whole genome shotgun (WGS) entry which is preliminary data.</text>
</comment>
<dbReference type="Proteomes" id="UP001163603">
    <property type="component" value="Chromosome 5"/>
</dbReference>
<accession>A0ACC0YT82</accession>
<evidence type="ECO:0000313" key="1">
    <source>
        <dbReference type="EMBL" id="KAJ0041383.1"/>
    </source>
</evidence>
<keyword evidence="2" id="KW-1185">Reference proteome</keyword>
<protein>
    <submittedName>
        <fullName evidence="1">Uncharacterized protein</fullName>
    </submittedName>
</protein>
<gene>
    <name evidence="1" type="ORF">Pint_28616</name>
</gene>
<evidence type="ECO:0000313" key="2">
    <source>
        <dbReference type="Proteomes" id="UP001163603"/>
    </source>
</evidence>
<proteinExistence type="predicted"/>
<reference evidence="2" key="1">
    <citation type="journal article" date="2023" name="G3 (Bethesda)">
        <title>Genome assembly and association tests identify interacting loci associated with vigor, precocity, and sex in interspecific pistachio rootstocks.</title>
        <authorList>
            <person name="Palmer W."/>
            <person name="Jacygrad E."/>
            <person name="Sagayaradj S."/>
            <person name="Cavanaugh K."/>
            <person name="Han R."/>
            <person name="Bertier L."/>
            <person name="Beede B."/>
            <person name="Kafkas S."/>
            <person name="Golino D."/>
            <person name="Preece J."/>
            <person name="Michelmore R."/>
        </authorList>
    </citation>
    <scope>NUCLEOTIDE SEQUENCE [LARGE SCALE GENOMIC DNA]</scope>
</reference>
<dbReference type="EMBL" id="CM047740">
    <property type="protein sequence ID" value="KAJ0041383.1"/>
    <property type="molecule type" value="Genomic_DNA"/>
</dbReference>
<organism evidence="1 2">
    <name type="scientific">Pistacia integerrima</name>
    <dbReference type="NCBI Taxonomy" id="434235"/>
    <lineage>
        <taxon>Eukaryota</taxon>
        <taxon>Viridiplantae</taxon>
        <taxon>Streptophyta</taxon>
        <taxon>Embryophyta</taxon>
        <taxon>Tracheophyta</taxon>
        <taxon>Spermatophyta</taxon>
        <taxon>Magnoliopsida</taxon>
        <taxon>eudicotyledons</taxon>
        <taxon>Gunneridae</taxon>
        <taxon>Pentapetalae</taxon>
        <taxon>rosids</taxon>
        <taxon>malvids</taxon>
        <taxon>Sapindales</taxon>
        <taxon>Anacardiaceae</taxon>
        <taxon>Pistacia</taxon>
    </lineage>
</organism>